<feature type="chain" id="PRO_5038217023" evidence="4">
    <location>
        <begin position="20"/>
        <end position="441"/>
    </location>
</feature>
<gene>
    <name evidence="5" type="ORF">DBY38_08745</name>
    <name evidence="6" type="ORF">SAMN04487885_11659</name>
</gene>
<dbReference type="GO" id="GO:0042956">
    <property type="term" value="P:maltodextrin transmembrane transport"/>
    <property type="evidence" value="ECO:0007669"/>
    <property type="project" value="TreeGrafter"/>
</dbReference>
<dbReference type="eggNOG" id="COG1653">
    <property type="taxonomic scope" value="Bacteria"/>
</dbReference>
<dbReference type="RefSeq" id="WP_027637998.1">
    <property type="nucleotide sequence ID" value="NZ_BAAACD010000024.1"/>
</dbReference>
<organism evidence="6 7">
    <name type="scientific">Clostridium cadaveris</name>
    <dbReference type="NCBI Taxonomy" id="1529"/>
    <lineage>
        <taxon>Bacteria</taxon>
        <taxon>Bacillati</taxon>
        <taxon>Bacillota</taxon>
        <taxon>Clostridia</taxon>
        <taxon>Eubacteriales</taxon>
        <taxon>Clostridiaceae</taxon>
        <taxon>Clostridium</taxon>
    </lineage>
</organism>
<dbReference type="Proteomes" id="UP000182135">
    <property type="component" value="Unassembled WGS sequence"/>
</dbReference>
<proteinExistence type="inferred from homology"/>
<dbReference type="GO" id="GO:0015768">
    <property type="term" value="P:maltose transport"/>
    <property type="evidence" value="ECO:0007669"/>
    <property type="project" value="TreeGrafter"/>
</dbReference>
<dbReference type="STRING" id="1529.SAMN04487885_11659"/>
<dbReference type="CDD" id="cd14748">
    <property type="entry name" value="PBP2_UgpB"/>
    <property type="match status" value="1"/>
</dbReference>
<dbReference type="GO" id="GO:0055052">
    <property type="term" value="C:ATP-binding cassette (ABC) transporter complex, substrate-binding subunit-containing"/>
    <property type="evidence" value="ECO:0007669"/>
    <property type="project" value="TreeGrafter"/>
</dbReference>
<dbReference type="OrthoDB" id="9795467at2"/>
<dbReference type="PANTHER" id="PTHR30061">
    <property type="entry name" value="MALTOSE-BINDING PERIPLASMIC PROTEIN"/>
    <property type="match status" value="1"/>
</dbReference>
<dbReference type="Gene3D" id="3.40.190.10">
    <property type="entry name" value="Periplasmic binding protein-like II"/>
    <property type="match status" value="1"/>
</dbReference>
<dbReference type="EMBL" id="QAMZ01000043">
    <property type="protein sequence ID" value="PWL52953.1"/>
    <property type="molecule type" value="Genomic_DNA"/>
</dbReference>
<evidence type="ECO:0000313" key="8">
    <source>
        <dbReference type="Proteomes" id="UP000246114"/>
    </source>
</evidence>
<accession>A0A1I2MS95</accession>
<dbReference type="GeneID" id="90544462"/>
<dbReference type="PROSITE" id="PS51257">
    <property type="entry name" value="PROKAR_LIPOPROTEIN"/>
    <property type="match status" value="1"/>
</dbReference>
<evidence type="ECO:0000256" key="4">
    <source>
        <dbReference type="SAM" id="SignalP"/>
    </source>
</evidence>
<dbReference type="EMBL" id="FOOE01000016">
    <property type="protein sequence ID" value="SFF93998.1"/>
    <property type="molecule type" value="Genomic_DNA"/>
</dbReference>
<comment type="similarity">
    <text evidence="1">Belongs to the bacterial solute-binding protein 1 family.</text>
</comment>
<dbReference type="Pfam" id="PF13416">
    <property type="entry name" value="SBP_bac_8"/>
    <property type="match status" value="1"/>
</dbReference>
<dbReference type="SUPFAM" id="SSF53850">
    <property type="entry name" value="Periplasmic binding protein-like II"/>
    <property type="match status" value="1"/>
</dbReference>
<evidence type="ECO:0000313" key="7">
    <source>
        <dbReference type="Proteomes" id="UP000182135"/>
    </source>
</evidence>
<sequence length="441" mass="49335">MKKRLISMVLLAAMTVSLAACGKDKATEKKEEKGIATKIEKPVEISFWHAMKGANEEALKKLTDDFEKKNENIKVNLVYQGSYRDLFDKLMGAAKSNTLPNMTQIYSNRLSWYVEKGLAEDLKPYMTNKEVGLSDESIKDVPEMFLKDGEWDGKQYAFPLNKSQMVLYYNEDMLKAKNVEVPKTWDELKEAAKKLTVDNNNDGTPEVYGLALENNISTDIGIWVKQAGGEVIDEKADKINFNTPETKAAVEFIASMINDKTARLAGEDKNANTTFNQEKAAMAICSTSAIPYIQKGMKAKWFSAALPTYKEDVQLYYGTNVAVFNGGSDEQKLASWLYIKYLTDTENTAYFSENTGYIPVRKSAFESENYKKFLSENPVKKVPLETLDKGWQGARNIGVIPALDTLGGELEQVFKGQKSVDDALKSAQEKGEAAMKEARSN</sequence>
<dbReference type="Proteomes" id="UP000246114">
    <property type="component" value="Unassembled WGS sequence"/>
</dbReference>
<protein>
    <submittedName>
        <fullName evidence="5 6">ABC transporter substrate-binding protein</fullName>
    </submittedName>
</protein>
<evidence type="ECO:0000313" key="5">
    <source>
        <dbReference type="EMBL" id="PWL52953.1"/>
    </source>
</evidence>
<evidence type="ECO:0000256" key="2">
    <source>
        <dbReference type="ARBA" id="ARBA00022448"/>
    </source>
</evidence>
<keyword evidence="2" id="KW-0813">Transport</keyword>
<evidence type="ECO:0000313" key="6">
    <source>
        <dbReference type="EMBL" id="SFF93998.1"/>
    </source>
</evidence>
<dbReference type="InterPro" id="IPR006059">
    <property type="entry name" value="SBP"/>
</dbReference>
<reference evidence="5 8" key="2">
    <citation type="submission" date="2018-03" db="EMBL/GenBank/DDBJ databases">
        <title>The uncultured portion of the human microbiome is neutrally assembled.</title>
        <authorList>
            <person name="Jeraldo P."/>
            <person name="Boardman L."/>
            <person name="White B.A."/>
            <person name="Nelson H."/>
            <person name="Goldenfeld N."/>
            <person name="Chia N."/>
        </authorList>
    </citation>
    <scope>NUCLEOTIDE SEQUENCE [LARGE SCALE GENOMIC DNA]</scope>
    <source>
        <strain evidence="5">CIM:MAG 903</strain>
    </source>
</reference>
<dbReference type="PANTHER" id="PTHR30061:SF50">
    <property type="entry name" value="MALTOSE_MALTODEXTRIN-BINDING PERIPLASMIC PROTEIN"/>
    <property type="match status" value="1"/>
</dbReference>
<keyword evidence="7" id="KW-1185">Reference proteome</keyword>
<evidence type="ECO:0000256" key="1">
    <source>
        <dbReference type="ARBA" id="ARBA00008520"/>
    </source>
</evidence>
<dbReference type="AlphaFoldDB" id="A0A1I2MS95"/>
<evidence type="ECO:0000256" key="3">
    <source>
        <dbReference type="ARBA" id="ARBA00022729"/>
    </source>
</evidence>
<keyword evidence="3 4" id="KW-0732">Signal</keyword>
<name>A0A1I2MS95_9CLOT</name>
<dbReference type="GO" id="GO:1901982">
    <property type="term" value="F:maltose binding"/>
    <property type="evidence" value="ECO:0007669"/>
    <property type="project" value="TreeGrafter"/>
</dbReference>
<feature type="signal peptide" evidence="4">
    <location>
        <begin position="1"/>
        <end position="19"/>
    </location>
</feature>
<reference evidence="6 7" key="1">
    <citation type="submission" date="2016-10" db="EMBL/GenBank/DDBJ databases">
        <authorList>
            <person name="de Groot N.N."/>
        </authorList>
    </citation>
    <scope>NUCLEOTIDE SEQUENCE [LARGE SCALE GENOMIC DNA]</scope>
    <source>
        <strain evidence="6 7">NLAE-zl-G419</strain>
    </source>
</reference>